<dbReference type="AlphaFoldDB" id="A0AAD9VFI8"/>
<evidence type="ECO:0000313" key="8">
    <source>
        <dbReference type="Proteomes" id="UP001249851"/>
    </source>
</evidence>
<evidence type="ECO:0000256" key="2">
    <source>
        <dbReference type="ARBA" id="ARBA00022692"/>
    </source>
</evidence>
<name>A0AAD9VFI8_ACRCE</name>
<feature type="domain" description="Major facilitator superfamily (MFS) profile" evidence="6">
    <location>
        <begin position="1"/>
        <end position="103"/>
    </location>
</feature>
<organism evidence="7 8">
    <name type="scientific">Acropora cervicornis</name>
    <name type="common">Staghorn coral</name>
    <dbReference type="NCBI Taxonomy" id="6130"/>
    <lineage>
        <taxon>Eukaryota</taxon>
        <taxon>Metazoa</taxon>
        <taxon>Cnidaria</taxon>
        <taxon>Anthozoa</taxon>
        <taxon>Hexacorallia</taxon>
        <taxon>Scleractinia</taxon>
        <taxon>Astrocoeniina</taxon>
        <taxon>Acroporidae</taxon>
        <taxon>Acropora</taxon>
    </lineage>
</organism>
<protein>
    <submittedName>
        <fullName evidence="7">Solute carrier family 22 member 6-B</fullName>
    </submittedName>
</protein>
<gene>
    <name evidence="7" type="ORF">P5673_002849</name>
</gene>
<dbReference type="PANTHER" id="PTHR24064">
    <property type="entry name" value="SOLUTE CARRIER FAMILY 22 MEMBER"/>
    <property type="match status" value="1"/>
</dbReference>
<evidence type="ECO:0000256" key="4">
    <source>
        <dbReference type="ARBA" id="ARBA00023136"/>
    </source>
</evidence>
<comment type="subcellular location">
    <subcellularLocation>
        <location evidence="1">Membrane</location>
        <topology evidence="1">Multi-pass membrane protein</topology>
    </subcellularLocation>
</comment>
<dbReference type="InterPro" id="IPR020846">
    <property type="entry name" value="MFS_dom"/>
</dbReference>
<feature type="transmembrane region" description="Helical" evidence="5">
    <location>
        <begin position="77"/>
        <end position="98"/>
    </location>
</feature>
<dbReference type="GO" id="GO:0022857">
    <property type="term" value="F:transmembrane transporter activity"/>
    <property type="evidence" value="ECO:0007669"/>
    <property type="project" value="InterPro"/>
</dbReference>
<reference evidence="7" key="1">
    <citation type="journal article" date="2023" name="G3 (Bethesda)">
        <title>Whole genome assembly and annotation of the endangered Caribbean coral Acropora cervicornis.</title>
        <authorList>
            <person name="Selwyn J.D."/>
            <person name="Vollmer S.V."/>
        </authorList>
    </citation>
    <scope>NUCLEOTIDE SEQUENCE</scope>
    <source>
        <strain evidence="7">K2</strain>
    </source>
</reference>
<dbReference type="GO" id="GO:0016020">
    <property type="term" value="C:membrane"/>
    <property type="evidence" value="ECO:0007669"/>
    <property type="project" value="UniProtKB-SubCell"/>
</dbReference>
<reference evidence="7" key="2">
    <citation type="journal article" date="2023" name="Science">
        <title>Genomic signatures of disease resistance in endangered staghorn corals.</title>
        <authorList>
            <person name="Vollmer S.V."/>
            <person name="Selwyn J.D."/>
            <person name="Despard B.A."/>
            <person name="Roesel C.L."/>
        </authorList>
    </citation>
    <scope>NUCLEOTIDE SEQUENCE</scope>
    <source>
        <strain evidence="7">K2</strain>
    </source>
</reference>
<dbReference type="Proteomes" id="UP001249851">
    <property type="component" value="Unassembled WGS sequence"/>
</dbReference>
<evidence type="ECO:0000259" key="6">
    <source>
        <dbReference type="PROSITE" id="PS50850"/>
    </source>
</evidence>
<sequence>MASICLTEYPIATAALSIFGYVLIDCTWTSVYLMTAEIFPTVLRNTGQGMGSTSSRIGGILAPYIALMVGQLPGLSITFPVVIFASVALLAGISMYWMPETLFAPMHQTIEEAEAAKEDFGIPYCGRRRTAETAGCEDEVEMENSKAL</sequence>
<keyword evidence="8" id="KW-1185">Reference proteome</keyword>
<comment type="caution">
    <text evidence="7">The sequence shown here is derived from an EMBL/GenBank/DDBJ whole genome shotgun (WGS) entry which is preliminary data.</text>
</comment>
<feature type="transmembrane region" description="Helical" evidence="5">
    <location>
        <begin position="12"/>
        <end position="34"/>
    </location>
</feature>
<evidence type="ECO:0000256" key="5">
    <source>
        <dbReference type="SAM" id="Phobius"/>
    </source>
</evidence>
<evidence type="ECO:0000313" key="7">
    <source>
        <dbReference type="EMBL" id="KAK2572584.1"/>
    </source>
</evidence>
<dbReference type="InterPro" id="IPR036259">
    <property type="entry name" value="MFS_trans_sf"/>
</dbReference>
<dbReference type="Gene3D" id="1.20.1250.20">
    <property type="entry name" value="MFS general substrate transporter like domains"/>
    <property type="match status" value="1"/>
</dbReference>
<evidence type="ECO:0000256" key="1">
    <source>
        <dbReference type="ARBA" id="ARBA00004141"/>
    </source>
</evidence>
<dbReference type="SUPFAM" id="SSF103473">
    <property type="entry name" value="MFS general substrate transporter"/>
    <property type="match status" value="1"/>
</dbReference>
<keyword evidence="2 5" id="KW-0812">Transmembrane</keyword>
<dbReference type="EMBL" id="JARQWQ010000004">
    <property type="protein sequence ID" value="KAK2572584.1"/>
    <property type="molecule type" value="Genomic_DNA"/>
</dbReference>
<accession>A0AAD9VFI8</accession>
<keyword evidence="3 5" id="KW-1133">Transmembrane helix</keyword>
<proteinExistence type="predicted"/>
<evidence type="ECO:0000256" key="3">
    <source>
        <dbReference type="ARBA" id="ARBA00022989"/>
    </source>
</evidence>
<dbReference type="PROSITE" id="PS50850">
    <property type="entry name" value="MFS"/>
    <property type="match status" value="1"/>
</dbReference>
<keyword evidence="4 5" id="KW-0472">Membrane</keyword>